<keyword evidence="1" id="KW-0812">Transmembrane</keyword>
<sequence>MSIPIYIALAALTSFIIRALPLTLIRKPIQNTFIQSFLYYVPYVTLSVMTFPTILHATNNPMAGSVALIVGIVLSWLGASLFQVALACCLLVWFLI</sequence>
<dbReference type="Pfam" id="PF05437">
    <property type="entry name" value="AzlD"/>
    <property type="match status" value="1"/>
</dbReference>
<keyword evidence="3" id="KW-1185">Reference proteome</keyword>
<dbReference type="RefSeq" id="WP_128519195.1">
    <property type="nucleotide sequence ID" value="NZ_JALFCT010000056.1"/>
</dbReference>
<feature type="transmembrane region" description="Helical" evidence="1">
    <location>
        <begin position="6"/>
        <end position="25"/>
    </location>
</feature>
<keyword evidence="1" id="KW-1133">Transmembrane helix</keyword>
<proteinExistence type="predicted"/>
<evidence type="ECO:0000313" key="3">
    <source>
        <dbReference type="Proteomes" id="UP000276568"/>
    </source>
</evidence>
<accession>A0A3N0I1Z7</accession>
<protein>
    <submittedName>
        <fullName evidence="2">AzlD domain-containing protein</fullName>
    </submittedName>
</protein>
<feature type="transmembrane region" description="Helical" evidence="1">
    <location>
        <begin position="37"/>
        <end position="55"/>
    </location>
</feature>
<evidence type="ECO:0000256" key="1">
    <source>
        <dbReference type="SAM" id="Phobius"/>
    </source>
</evidence>
<keyword evidence="1" id="KW-0472">Membrane</keyword>
<dbReference type="InterPro" id="IPR008407">
    <property type="entry name" value="Brnchd-chn_aa_trnsp_AzlD"/>
</dbReference>
<gene>
    <name evidence="2" type="ORF">EDX97_00095</name>
</gene>
<dbReference type="OrthoDB" id="9811308at2"/>
<dbReference type="Proteomes" id="UP000276568">
    <property type="component" value="Unassembled WGS sequence"/>
</dbReference>
<dbReference type="AlphaFoldDB" id="A0A3N0I1Z7"/>
<comment type="caution">
    <text evidence="2">The sequence shown here is derived from an EMBL/GenBank/DDBJ whole genome shotgun (WGS) entry which is preliminary data.</text>
</comment>
<feature type="transmembrane region" description="Helical" evidence="1">
    <location>
        <begin position="67"/>
        <end position="95"/>
    </location>
</feature>
<reference evidence="2 3" key="1">
    <citation type="submission" date="2018-11" db="EMBL/GenBank/DDBJ databases">
        <title>Clostridium sp. nov., a member of the family Erysipelotrichaceae isolated from pig faeces.</title>
        <authorList>
            <person name="Chang Y.-H."/>
        </authorList>
    </citation>
    <scope>NUCLEOTIDE SEQUENCE [LARGE SCALE GENOMIC DNA]</scope>
    <source>
        <strain evidence="2 3">YH-panp20</strain>
    </source>
</reference>
<dbReference type="EMBL" id="RJQC01000001">
    <property type="protein sequence ID" value="RNM31014.1"/>
    <property type="molecule type" value="Genomic_DNA"/>
</dbReference>
<organism evidence="2 3">
    <name type="scientific">Absicoccus porci</name>
    <dbReference type="NCBI Taxonomy" id="2486576"/>
    <lineage>
        <taxon>Bacteria</taxon>
        <taxon>Bacillati</taxon>
        <taxon>Bacillota</taxon>
        <taxon>Erysipelotrichia</taxon>
        <taxon>Erysipelotrichales</taxon>
        <taxon>Erysipelotrichaceae</taxon>
        <taxon>Absicoccus</taxon>
    </lineage>
</organism>
<name>A0A3N0I1Z7_9FIRM</name>
<evidence type="ECO:0000313" key="2">
    <source>
        <dbReference type="EMBL" id="RNM31014.1"/>
    </source>
</evidence>